<protein>
    <submittedName>
        <fullName evidence="1">Uncharacterized protein</fullName>
    </submittedName>
</protein>
<keyword evidence="2" id="KW-1185">Reference proteome</keyword>
<proteinExistence type="predicted"/>
<accession>A0A2U1CKG3</accession>
<dbReference type="EMBL" id="QEKO01000004">
    <property type="protein sequence ID" value="PVY61481.1"/>
    <property type="molecule type" value="Genomic_DNA"/>
</dbReference>
<name>A0A2U1CKG3_9BURK</name>
<reference evidence="1 2" key="1">
    <citation type="submission" date="2018-04" db="EMBL/GenBank/DDBJ databases">
        <title>Genomic Encyclopedia of Type Strains, Phase IV (KMG-IV): sequencing the most valuable type-strain genomes for metagenomic binning, comparative biology and taxonomic classification.</title>
        <authorList>
            <person name="Goeker M."/>
        </authorList>
    </citation>
    <scope>NUCLEOTIDE SEQUENCE [LARGE SCALE GENOMIC DNA]</scope>
    <source>
        <strain evidence="1 2">DSM 10065</strain>
    </source>
</reference>
<dbReference type="Proteomes" id="UP000246145">
    <property type="component" value="Unassembled WGS sequence"/>
</dbReference>
<organism evidence="1 2">
    <name type="scientific">Pusillimonas noertemannii</name>
    <dbReference type="NCBI Taxonomy" id="305977"/>
    <lineage>
        <taxon>Bacteria</taxon>
        <taxon>Pseudomonadati</taxon>
        <taxon>Pseudomonadota</taxon>
        <taxon>Betaproteobacteria</taxon>
        <taxon>Burkholderiales</taxon>
        <taxon>Alcaligenaceae</taxon>
        <taxon>Pusillimonas</taxon>
    </lineage>
</organism>
<sequence length="84" mass="9652">MAYGEFIKRLNRGIEGRIKGYFEDDEGCLLYLSRGDTIYVPSMFIERRGEELLELLQDAIREGLTGTHAVALDQEVLQLRESSR</sequence>
<dbReference type="STRING" id="1231391.GCA_000308195_02308"/>
<evidence type="ECO:0000313" key="1">
    <source>
        <dbReference type="EMBL" id="PVY61481.1"/>
    </source>
</evidence>
<dbReference type="AlphaFoldDB" id="A0A2U1CKG3"/>
<evidence type="ECO:0000313" key="2">
    <source>
        <dbReference type="Proteomes" id="UP000246145"/>
    </source>
</evidence>
<gene>
    <name evidence="1" type="ORF">C7440_3034</name>
</gene>
<comment type="caution">
    <text evidence="1">The sequence shown here is derived from an EMBL/GenBank/DDBJ whole genome shotgun (WGS) entry which is preliminary data.</text>
</comment>